<dbReference type="Pfam" id="PF00571">
    <property type="entry name" value="CBS"/>
    <property type="match status" value="2"/>
</dbReference>
<dbReference type="SMART" id="SM00116">
    <property type="entry name" value="CBS"/>
    <property type="match status" value="2"/>
</dbReference>
<proteinExistence type="predicted"/>
<dbReference type="CDD" id="cd04622">
    <property type="entry name" value="CBS_pair_HRP1_like"/>
    <property type="match status" value="1"/>
</dbReference>
<dbReference type="SUPFAM" id="SSF54631">
    <property type="entry name" value="CBS-domain pair"/>
    <property type="match status" value="1"/>
</dbReference>
<dbReference type="InterPro" id="IPR046342">
    <property type="entry name" value="CBS_dom_sf"/>
</dbReference>
<evidence type="ECO:0000259" key="3">
    <source>
        <dbReference type="PROSITE" id="PS51371"/>
    </source>
</evidence>
<protein>
    <submittedName>
        <fullName evidence="4">CBS domain-containing protein</fullName>
    </submittedName>
</protein>
<evidence type="ECO:0000313" key="4">
    <source>
        <dbReference type="EMBL" id="GAA4063950.1"/>
    </source>
</evidence>
<reference evidence="5" key="1">
    <citation type="journal article" date="2019" name="Int. J. Syst. Evol. Microbiol.">
        <title>The Global Catalogue of Microorganisms (GCM) 10K type strain sequencing project: providing services to taxonomists for standard genome sequencing and annotation.</title>
        <authorList>
            <consortium name="The Broad Institute Genomics Platform"/>
            <consortium name="The Broad Institute Genome Sequencing Center for Infectious Disease"/>
            <person name="Wu L."/>
            <person name="Ma J."/>
        </authorList>
    </citation>
    <scope>NUCLEOTIDE SEQUENCE [LARGE SCALE GENOMIC DNA]</scope>
    <source>
        <strain evidence="5">JCM 17250</strain>
    </source>
</reference>
<dbReference type="PANTHER" id="PTHR43080:SF2">
    <property type="entry name" value="CBS DOMAIN-CONTAINING PROTEIN"/>
    <property type="match status" value="1"/>
</dbReference>
<accession>A0ABP7VBY0</accession>
<dbReference type="PANTHER" id="PTHR43080">
    <property type="entry name" value="CBS DOMAIN-CONTAINING PROTEIN CBSX3, MITOCHONDRIAL"/>
    <property type="match status" value="1"/>
</dbReference>
<dbReference type="InterPro" id="IPR051257">
    <property type="entry name" value="Diverse_CBS-Domain"/>
</dbReference>
<keyword evidence="1 2" id="KW-0129">CBS domain</keyword>
<dbReference type="Gene3D" id="3.10.580.10">
    <property type="entry name" value="CBS-domain"/>
    <property type="match status" value="1"/>
</dbReference>
<organism evidence="4 5">
    <name type="scientific">Amphibacillus indicireducens</name>
    <dbReference type="NCBI Taxonomy" id="1076330"/>
    <lineage>
        <taxon>Bacteria</taxon>
        <taxon>Bacillati</taxon>
        <taxon>Bacillota</taxon>
        <taxon>Bacilli</taxon>
        <taxon>Bacillales</taxon>
        <taxon>Bacillaceae</taxon>
        <taxon>Amphibacillus</taxon>
    </lineage>
</organism>
<gene>
    <name evidence="4" type="ORF">GCM10022410_08280</name>
</gene>
<feature type="domain" description="CBS" evidence="3">
    <location>
        <begin position="8"/>
        <end position="68"/>
    </location>
</feature>
<dbReference type="RefSeq" id="WP_344910617.1">
    <property type="nucleotide sequence ID" value="NZ_BAABDL010000044.1"/>
</dbReference>
<sequence length="142" mass="15848">MLKIKEIMSADLTVLKPNDTIREAASLMAKEDIGAIPICEKDNDLIGIVTDRDLVIRGYAKGMTPNDLVEHCMTEDIVTCREDTLVSEVGELMSEHQIRRIPVVKDNRLIGMVSLGDLVTEEKSDHLAIEALADISEHEHFH</sequence>
<dbReference type="PROSITE" id="PS51371">
    <property type="entry name" value="CBS"/>
    <property type="match status" value="2"/>
</dbReference>
<evidence type="ECO:0000256" key="2">
    <source>
        <dbReference type="PROSITE-ProRule" id="PRU00703"/>
    </source>
</evidence>
<dbReference type="InterPro" id="IPR000644">
    <property type="entry name" value="CBS_dom"/>
</dbReference>
<evidence type="ECO:0000313" key="5">
    <source>
        <dbReference type="Proteomes" id="UP001501734"/>
    </source>
</evidence>
<feature type="domain" description="CBS" evidence="3">
    <location>
        <begin position="73"/>
        <end position="129"/>
    </location>
</feature>
<dbReference type="EMBL" id="BAABDL010000044">
    <property type="protein sequence ID" value="GAA4063950.1"/>
    <property type="molecule type" value="Genomic_DNA"/>
</dbReference>
<keyword evidence="5" id="KW-1185">Reference proteome</keyword>
<comment type="caution">
    <text evidence="4">The sequence shown here is derived from an EMBL/GenBank/DDBJ whole genome shotgun (WGS) entry which is preliminary data.</text>
</comment>
<name>A0ABP7VBY0_9BACI</name>
<evidence type="ECO:0000256" key="1">
    <source>
        <dbReference type="ARBA" id="ARBA00023122"/>
    </source>
</evidence>
<dbReference type="Proteomes" id="UP001501734">
    <property type="component" value="Unassembled WGS sequence"/>
</dbReference>